<organism evidence="3 4">
    <name type="scientific">Kitasatospora aburaviensis</name>
    <dbReference type="NCBI Taxonomy" id="67265"/>
    <lineage>
        <taxon>Bacteria</taxon>
        <taxon>Bacillati</taxon>
        <taxon>Actinomycetota</taxon>
        <taxon>Actinomycetes</taxon>
        <taxon>Kitasatosporales</taxon>
        <taxon>Streptomycetaceae</taxon>
        <taxon>Kitasatospora</taxon>
    </lineage>
</organism>
<proteinExistence type="predicted"/>
<evidence type="ECO:0000313" key="4">
    <source>
        <dbReference type="Proteomes" id="UP001596067"/>
    </source>
</evidence>
<dbReference type="EMBL" id="JBHSOD010000096">
    <property type="protein sequence ID" value="MFC5890794.1"/>
    <property type="molecule type" value="Genomic_DNA"/>
</dbReference>
<dbReference type="RefSeq" id="WP_345328856.1">
    <property type="nucleotide sequence ID" value="NZ_BAAAVH010000056.1"/>
</dbReference>
<sequence>MNDTDVSRELRTAAELLSEFRPRSEREAADLARIVPLATAGDPYARERPLHLTASALIVHPAGREVLLRWHERQQDWLQVGGHGDPGEEFPSRIALREAREESGLPDLAFWPTARLLHVVVLPVPASEREPAHEHADLRFVLATRTPAAVRPERPSARVRWLPIEEAREAARGEALRESLARVTELLDNEGPAALSTDGASWRSGADVSDR</sequence>
<dbReference type="InterPro" id="IPR000086">
    <property type="entry name" value="NUDIX_hydrolase_dom"/>
</dbReference>
<evidence type="ECO:0000313" key="3">
    <source>
        <dbReference type="EMBL" id="MFC5890794.1"/>
    </source>
</evidence>
<comment type="caution">
    <text evidence="3">The sequence shown here is derived from an EMBL/GenBank/DDBJ whole genome shotgun (WGS) entry which is preliminary data.</text>
</comment>
<evidence type="ECO:0000256" key="1">
    <source>
        <dbReference type="SAM" id="MobiDB-lite"/>
    </source>
</evidence>
<keyword evidence="4" id="KW-1185">Reference proteome</keyword>
<dbReference type="CDD" id="cd03674">
    <property type="entry name" value="NUDIX_Hydrolase"/>
    <property type="match status" value="1"/>
</dbReference>
<feature type="region of interest" description="Disordered" evidence="1">
    <location>
        <begin position="188"/>
        <end position="211"/>
    </location>
</feature>
<dbReference type="Proteomes" id="UP001596067">
    <property type="component" value="Unassembled WGS sequence"/>
</dbReference>
<dbReference type="Gene3D" id="3.90.79.10">
    <property type="entry name" value="Nucleoside Triphosphate Pyrophosphohydrolase"/>
    <property type="match status" value="1"/>
</dbReference>
<dbReference type="Pfam" id="PF00293">
    <property type="entry name" value="NUDIX"/>
    <property type="match status" value="1"/>
</dbReference>
<accession>A0ABW1FC93</accession>
<dbReference type="PROSITE" id="PS51462">
    <property type="entry name" value="NUDIX"/>
    <property type="match status" value="1"/>
</dbReference>
<gene>
    <name evidence="3" type="ORF">ACFP0N_38170</name>
</gene>
<name>A0ABW1FC93_9ACTN</name>
<feature type="domain" description="Nudix hydrolase" evidence="2">
    <location>
        <begin position="49"/>
        <end position="184"/>
    </location>
</feature>
<dbReference type="GO" id="GO:0016787">
    <property type="term" value="F:hydrolase activity"/>
    <property type="evidence" value="ECO:0007669"/>
    <property type="project" value="UniProtKB-KW"/>
</dbReference>
<protein>
    <submittedName>
        <fullName evidence="3">NUDIX hydrolase</fullName>
    </submittedName>
</protein>
<keyword evidence="3" id="KW-0378">Hydrolase</keyword>
<dbReference type="InterPro" id="IPR015797">
    <property type="entry name" value="NUDIX_hydrolase-like_dom_sf"/>
</dbReference>
<evidence type="ECO:0000259" key="2">
    <source>
        <dbReference type="PROSITE" id="PS51462"/>
    </source>
</evidence>
<dbReference type="SUPFAM" id="SSF55811">
    <property type="entry name" value="Nudix"/>
    <property type="match status" value="1"/>
</dbReference>
<reference evidence="4" key="1">
    <citation type="journal article" date="2019" name="Int. J. Syst. Evol. Microbiol.">
        <title>The Global Catalogue of Microorganisms (GCM) 10K type strain sequencing project: providing services to taxonomists for standard genome sequencing and annotation.</title>
        <authorList>
            <consortium name="The Broad Institute Genomics Platform"/>
            <consortium name="The Broad Institute Genome Sequencing Center for Infectious Disease"/>
            <person name="Wu L."/>
            <person name="Ma J."/>
        </authorList>
    </citation>
    <scope>NUCLEOTIDE SEQUENCE [LARGE SCALE GENOMIC DNA]</scope>
    <source>
        <strain evidence="4">CGMCC 4.1469</strain>
    </source>
</reference>